<dbReference type="Proteomes" id="UP000011528">
    <property type="component" value="Unassembled WGS sequence"/>
</dbReference>
<sequence>MVTDTTFAHAVSVETVADLHVSFVEITRSHRDVVEIAIRPCSRKPREYVVRLADVVDLVEDDHDGATECVEFFVEDVEDSSLGVTGSDAALALTNRTRV</sequence>
<gene>
    <name evidence="1" type="ORF">C462_16421</name>
</gene>
<reference evidence="1 2" key="1">
    <citation type="journal article" date="2014" name="PLoS Genet.">
        <title>Phylogenetically driven sequencing of extremely halophilic archaea reveals strategies for static and dynamic osmo-response.</title>
        <authorList>
            <person name="Becker E.A."/>
            <person name="Seitzer P.M."/>
            <person name="Tritt A."/>
            <person name="Larsen D."/>
            <person name="Krusor M."/>
            <person name="Yao A.I."/>
            <person name="Wu D."/>
            <person name="Madern D."/>
            <person name="Eisen J.A."/>
            <person name="Darling A.E."/>
            <person name="Facciotti M.T."/>
        </authorList>
    </citation>
    <scope>NUCLEOTIDE SEQUENCE [LARGE SCALE GENOMIC DNA]</scope>
    <source>
        <strain evidence="1 2">JCM 13916</strain>
    </source>
</reference>
<evidence type="ECO:0000313" key="2">
    <source>
        <dbReference type="Proteomes" id="UP000011528"/>
    </source>
</evidence>
<accession>M0P7B1</accession>
<protein>
    <submittedName>
        <fullName evidence="1">Uncharacterized protein</fullName>
    </submittedName>
</protein>
<dbReference type="EMBL" id="AOJJ01000107">
    <property type="protein sequence ID" value="EMA65931.1"/>
    <property type="molecule type" value="Genomic_DNA"/>
</dbReference>
<name>M0P7B1_9EURY</name>
<evidence type="ECO:0000313" key="1">
    <source>
        <dbReference type="EMBL" id="EMA65931.1"/>
    </source>
</evidence>
<dbReference type="AlphaFoldDB" id="M0P7B1"/>
<comment type="caution">
    <text evidence="1">The sequence shown here is derived from an EMBL/GenBank/DDBJ whole genome shotgun (WGS) entry which is preliminary data.</text>
</comment>
<proteinExistence type="predicted"/>
<organism evidence="1 2">
    <name type="scientific">Halorubrum distributum JCM 13916</name>
    <dbReference type="NCBI Taxonomy" id="1230455"/>
    <lineage>
        <taxon>Archaea</taxon>
        <taxon>Methanobacteriati</taxon>
        <taxon>Methanobacteriota</taxon>
        <taxon>Stenosarchaea group</taxon>
        <taxon>Halobacteria</taxon>
        <taxon>Halobacteriales</taxon>
        <taxon>Haloferacaceae</taxon>
        <taxon>Halorubrum</taxon>
        <taxon>Halorubrum distributum group</taxon>
    </lineage>
</organism>